<sequence length="451" mass="51098">MESQENNLNRRAFLQQTSLASAGLLMANLSETLGNNTTKRKVAMVGTGHRGTGMWGTPVVKEFGDVIEFVGLCDINPGRAETAKQFLGVNCNVYTDFEKMMKETKPDLLIVTTVDATHDKFIIRGMELGADIITEKPMTTDEGKCQAILDAEKRTGKKVTVTFNYRYSPHRQKIYELLREGAIGKVTSVDFHWYLDTRHGADYFRRWHRLRENSGSLWVHKASHHFDLLNWWLESEPESVYAQASLEHYGKNGEKRGNNCRSCDYKSSCNFYWDITKDTRLTKLYVENEKHDGYLRDGCVFKEDINIFDKMAATIHYANGVNVAYSLTTYSPYEGYRIAFNGTKGRLEAWIKESGKMTIENYDELMLSRNFGDIEYIKIQQAEGHGGGDARLRDKIFRNPTAKDTYRQAAGSRDGAMAILVGIAARKSSDTGQPVKIASLTDLKPLAVKSY</sequence>
<dbReference type="Gene3D" id="3.40.50.720">
    <property type="entry name" value="NAD(P)-binding Rossmann-like Domain"/>
    <property type="match status" value="1"/>
</dbReference>
<accession>A0ABT6Y795</accession>
<gene>
    <name evidence="3" type="ORF">QM524_09500</name>
</gene>
<dbReference type="Pfam" id="PF02894">
    <property type="entry name" value="GFO_IDH_MocA_C"/>
    <property type="match status" value="1"/>
</dbReference>
<evidence type="ECO:0000259" key="2">
    <source>
        <dbReference type="Pfam" id="PF02894"/>
    </source>
</evidence>
<name>A0ABT6Y795_9BACT</name>
<comment type="caution">
    <text evidence="3">The sequence shown here is derived from an EMBL/GenBank/DDBJ whole genome shotgun (WGS) entry which is preliminary data.</text>
</comment>
<dbReference type="SUPFAM" id="SSF51735">
    <property type="entry name" value="NAD(P)-binding Rossmann-fold domains"/>
    <property type="match status" value="1"/>
</dbReference>
<evidence type="ECO:0000259" key="1">
    <source>
        <dbReference type="Pfam" id="PF01408"/>
    </source>
</evidence>
<organism evidence="3 4">
    <name type="scientific">Flectobacillus roseus</name>
    <dbReference type="NCBI Taxonomy" id="502259"/>
    <lineage>
        <taxon>Bacteria</taxon>
        <taxon>Pseudomonadati</taxon>
        <taxon>Bacteroidota</taxon>
        <taxon>Cytophagia</taxon>
        <taxon>Cytophagales</taxon>
        <taxon>Flectobacillaceae</taxon>
        <taxon>Flectobacillus</taxon>
    </lineage>
</organism>
<dbReference type="Pfam" id="PF01408">
    <property type="entry name" value="GFO_IDH_MocA"/>
    <property type="match status" value="1"/>
</dbReference>
<dbReference type="PANTHER" id="PTHR43377:SF2">
    <property type="entry name" value="BINDING ROSSMANN FOLD OXIDOREDUCTASE, PUTATIVE (AFU_ORTHOLOGUE AFUA_4G00560)-RELATED"/>
    <property type="match status" value="1"/>
</dbReference>
<keyword evidence="4" id="KW-1185">Reference proteome</keyword>
<dbReference type="Proteomes" id="UP001236507">
    <property type="component" value="Unassembled WGS sequence"/>
</dbReference>
<dbReference type="Gene3D" id="3.30.360.10">
    <property type="entry name" value="Dihydrodipicolinate Reductase, domain 2"/>
    <property type="match status" value="1"/>
</dbReference>
<reference evidence="3 4" key="1">
    <citation type="submission" date="2023-05" db="EMBL/GenBank/DDBJ databases">
        <title>Novel species of genus Flectobacillus isolated from stream in China.</title>
        <authorList>
            <person name="Lu H."/>
        </authorList>
    </citation>
    <scope>NUCLEOTIDE SEQUENCE [LARGE SCALE GENOMIC DNA]</scope>
    <source>
        <strain evidence="3 4">KCTC 42575</strain>
    </source>
</reference>
<dbReference type="InterPro" id="IPR000683">
    <property type="entry name" value="Gfo/Idh/MocA-like_OxRdtase_N"/>
</dbReference>
<evidence type="ECO:0000313" key="3">
    <source>
        <dbReference type="EMBL" id="MDI9859443.1"/>
    </source>
</evidence>
<dbReference type="SUPFAM" id="SSF55347">
    <property type="entry name" value="Glyceraldehyde-3-phosphate dehydrogenase-like, C-terminal domain"/>
    <property type="match status" value="1"/>
</dbReference>
<dbReference type="InterPro" id="IPR004104">
    <property type="entry name" value="Gfo/Idh/MocA-like_OxRdtase_C"/>
</dbReference>
<proteinExistence type="predicted"/>
<evidence type="ECO:0000313" key="4">
    <source>
        <dbReference type="Proteomes" id="UP001236507"/>
    </source>
</evidence>
<dbReference type="InterPro" id="IPR036291">
    <property type="entry name" value="NAD(P)-bd_dom_sf"/>
</dbReference>
<dbReference type="PANTHER" id="PTHR43377">
    <property type="entry name" value="BILIVERDIN REDUCTASE A"/>
    <property type="match status" value="1"/>
</dbReference>
<dbReference type="InterPro" id="IPR051450">
    <property type="entry name" value="Gfo/Idh/MocA_Oxidoreductases"/>
</dbReference>
<dbReference type="EMBL" id="JASHIF010000008">
    <property type="protein sequence ID" value="MDI9859443.1"/>
    <property type="molecule type" value="Genomic_DNA"/>
</dbReference>
<dbReference type="RefSeq" id="WP_283344387.1">
    <property type="nucleotide sequence ID" value="NZ_JASHIF010000008.1"/>
</dbReference>
<protein>
    <submittedName>
        <fullName evidence="3">Gfo/Idh/MocA family oxidoreductase</fullName>
    </submittedName>
</protein>
<feature type="domain" description="Gfo/Idh/MocA-like oxidoreductase N-terminal" evidence="1">
    <location>
        <begin position="41"/>
        <end position="163"/>
    </location>
</feature>
<feature type="domain" description="Gfo/Idh/MocA-like oxidoreductase C-terminal" evidence="2">
    <location>
        <begin position="176"/>
        <end position="437"/>
    </location>
</feature>